<accession>A0A857CY57</accession>
<reference evidence="1 2" key="1">
    <citation type="submission" date="2019-12" db="EMBL/GenBank/DDBJ databases">
        <title>Complete genome sequence of Microcystis aeruginosa strain FD4.</title>
        <authorList>
            <person name="Urakawa H."/>
        </authorList>
    </citation>
    <scope>NUCLEOTIDE SEQUENCE [LARGE SCALE GENOMIC DNA]</scope>
    <source>
        <strain evidence="1 2">FD4</strain>
    </source>
</reference>
<dbReference type="EMBL" id="CP046973">
    <property type="protein sequence ID" value="QGZ88326.1"/>
    <property type="molecule type" value="Genomic_DNA"/>
</dbReference>
<dbReference type="Proteomes" id="UP000438345">
    <property type="component" value="Chromosome"/>
</dbReference>
<dbReference type="AlphaFoldDB" id="A0A857CY57"/>
<organism evidence="1 2">
    <name type="scientific">Microcystis aeruginosa FD4</name>
    <dbReference type="NCBI Taxonomy" id="2686288"/>
    <lineage>
        <taxon>Bacteria</taxon>
        <taxon>Bacillati</taxon>
        <taxon>Cyanobacteriota</taxon>
        <taxon>Cyanophyceae</taxon>
        <taxon>Oscillatoriophycideae</taxon>
        <taxon>Chroococcales</taxon>
        <taxon>Microcystaceae</taxon>
        <taxon>Microcystis</taxon>
    </lineage>
</organism>
<evidence type="ECO:0000313" key="1">
    <source>
        <dbReference type="EMBL" id="QGZ88326.1"/>
    </source>
</evidence>
<gene>
    <name evidence="1" type="ORF">GQR42_00475</name>
</gene>
<name>A0A857CY57_MICAE</name>
<protein>
    <submittedName>
        <fullName evidence="1">Uncharacterized protein</fullName>
    </submittedName>
</protein>
<dbReference type="RefSeq" id="WP_158198480.1">
    <property type="nucleotide sequence ID" value="NZ_CP046973.1"/>
</dbReference>
<sequence>MGFSVLPTFLATPRLKRNSKHHAMEQQTIEGTWEETLQCLHLSGAERGE</sequence>
<proteinExistence type="predicted"/>
<evidence type="ECO:0000313" key="2">
    <source>
        <dbReference type="Proteomes" id="UP000438345"/>
    </source>
</evidence>